<dbReference type="RefSeq" id="WP_005585983.1">
    <property type="nucleotide sequence ID" value="NZ_LT669839.1"/>
</dbReference>
<dbReference type="Proteomes" id="UP000245423">
    <property type="component" value="Chromosome 1"/>
</dbReference>
<dbReference type="InterPro" id="IPR016181">
    <property type="entry name" value="Acyl_CoA_acyltransferase"/>
</dbReference>
<name>M1ZKR6_9FIRM</name>
<gene>
    <name evidence="2" type="ORF">CUESP1_2630</name>
</gene>
<evidence type="ECO:0000259" key="1">
    <source>
        <dbReference type="PROSITE" id="PS51186"/>
    </source>
</evidence>
<dbReference type="HOGENOM" id="CLU_013985_3_0_9"/>
<evidence type="ECO:0000313" key="3">
    <source>
        <dbReference type="Proteomes" id="UP000245423"/>
    </source>
</evidence>
<accession>M1ZKR6</accession>
<keyword evidence="3" id="KW-1185">Reference proteome</keyword>
<feature type="domain" description="N-acetyltransferase" evidence="1">
    <location>
        <begin position="10"/>
        <end position="176"/>
    </location>
</feature>
<dbReference type="InterPro" id="IPR000182">
    <property type="entry name" value="GNAT_dom"/>
</dbReference>
<dbReference type="Gene3D" id="3.40.630.30">
    <property type="match status" value="1"/>
</dbReference>
<dbReference type="AlphaFoldDB" id="M1ZKR6"/>
<sequence>MFKHIVDNDIELRLVDIHHAGEMFKSIDSNREHLGKYLPWVDSTETVEDTISFIKNSKKKYAANDGFDASIWYKGEFAGVIGFHGINPSIKEISIGYWLDENYVGKGIMTKACIEFINYAFTIYNLNRVVIRCAEDNLKSRAIPERLGFTKEGIIRDGELLKDGYVNCVIYGMLRKEWNRGY</sequence>
<dbReference type="PANTHER" id="PTHR43441">
    <property type="entry name" value="RIBOSOMAL-PROTEIN-SERINE ACETYLTRANSFERASE"/>
    <property type="match status" value="1"/>
</dbReference>
<dbReference type="GO" id="GO:0005737">
    <property type="term" value="C:cytoplasm"/>
    <property type="evidence" value="ECO:0007669"/>
    <property type="project" value="TreeGrafter"/>
</dbReference>
<dbReference type="EMBL" id="LT669839">
    <property type="protein sequence ID" value="SHD77973.1"/>
    <property type="molecule type" value="Genomic_DNA"/>
</dbReference>
<organism evidence="2 3">
    <name type="scientific">[Clostridium] ultunense Esp</name>
    <dbReference type="NCBI Taxonomy" id="1288971"/>
    <lineage>
        <taxon>Bacteria</taxon>
        <taxon>Bacillati</taxon>
        <taxon>Bacillota</taxon>
        <taxon>Tissierellia</taxon>
        <taxon>Tissierellales</taxon>
        <taxon>Tepidimicrobiaceae</taxon>
        <taxon>Schnuerera</taxon>
    </lineage>
</organism>
<dbReference type="PANTHER" id="PTHR43441:SF12">
    <property type="entry name" value="RIBOSOMAL N-ACETYLTRANSFERASE YDAF-RELATED"/>
    <property type="match status" value="1"/>
</dbReference>
<dbReference type="InterPro" id="IPR051908">
    <property type="entry name" value="Ribosomal_N-acetyltransferase"/>
</dbReference>
<dbReference type="PROSITE" id="PS51186">
    <property type="entry name" value="GNAT"/>
    <property type="match status" value="1"/>
</dbReference>
<reference evidence="2 3" key="1">
    <citation type="submission" date="2016-11" db="EMBL/GenBank/DDBJ databases">
        <authorList>
            <person name="Manzoor S."/>
        </authorList>
    </citation>
    <scope>NUCLEOTIDE SEQUENCE [LARGE SCALE GENOMIC DNA]</scope>
    <source>
        <strain evidence="2">Clostridium ultunense strain Esp</strain>
    </source>
</reference>
<dbReference type="GO" id="GO:0008999">
    <property type="term" value="F:protein-N-terminal-alanine acetyltransferase activity"/>
    <property type="evidence" value="ECO:0007669"/>
    <property type="project" value="TreeGrafter"/>
</dbReference>
<dbReference type="SUPFAM" id="SSF55729">
    <property type="entry name" value="Acyl-CoA N-acyltransferases (Nat)"/>
    <property type="match status" value="1"/>
</dbReference>
<keyword evidence="2" id="KW-0808">Transferase</keyword>
<protein>
    <submittedName>
        <fullName evidence="2">GCN5-related N-acetyltransferase</fullName>
    </submittedName>
</protein>
<dbReference type="OrthoDB" id="9795206at2"/>
<evidence type="ECO:0000313" key="2">
    <source>
        <dbReference type="EMBL" id="SHD77973.1"/>
    </source>
</evidence>
<dbReference type="GO" id="GO:1990189">
    <property type="term" value="F:protein N-terminal-serine acetyltransferase activity"/>
    <property type="evidence" value="ECO:0007669"/>
    <property type="project" value="TreeGrafter"/>
</dbReference>
<dbReference type="Pfam" id="PF13302">
    <property type="entry name" value="Acetyltransf_3"/>
    <property type="match status" value="1"/>
</dbReference>
<proteinExistence type="predicted"/>